<comment type="caution">
    <text evidence="4">The sequence shown here is derived from an EMBL/GenBank/DDBJ whole genome shotgun (WGS) entry which is preliminary data.</text>
</comment>
<organism evidence="4 5">
    <name type="scientific">Calicophoron daubneyi</name>
    <name type="common">Rumen fluke</name>
    <name type="synonym">Paramphistomum daubneyi</name>
    <dbReference type="NCBI Taxonomy" id="300641"/>
    <lineage>
        <taxon>Eukaryota</taxon>
        <taxon>Metazoa</taxon>
        <taxon>Spiralia</taxon>
        <taxon>Lophotrochozoa</taxon>
        <taxon>Platyhelminthes</taxon>
        <taxon>Trematoda</taxon>
        <taxon>Digenea</taxon>
        <taxon>Plagiorchiida</taxon>
        <taxon>Pronocephalata</taxon>
        <taxon>Paramphistomoidea</taxon>
        <taxon>Paramphistomidae</taxon>
        <taxon>Calicophoron</taxon>
    </lineage>
</organism>
<feature type="compositionally biased region" description="Basic and acidic residues" evidence="1">
    <location>
        <begin position="1"/>
        <end position="14"/>
    </location>
</feature>
<accession>A0AAV2T9H5</accession>
<dbReference type="Proteomes" id="UP001497525">
    <property type="component" value="Unassembled WGS sequence"/>
</dbReference>
<dbReference type="EMBL" id="CAXLJL010000082">
    <property type="protein sequence ID" value="CAL5131212.1"/>
    <property type="molecule type" value="Genomic_DNA"/>
</dbReference>
<name>A0AAV2T9H5_CALDB</name>
<evidence type="ECO:0000256" key="1">
    <source>
        <dbReference type="SAM" id="MobiDB-lite"/>
    </source>
</evidence>
<feature type="region of interest" description="Disordered" evidence="1">
    <location>
        <begin position="77"/>
        <end position="103"/>
    </location>
</feature>
<sequence>MADTKDIEPKEWRANPEITSENKPQTIISNLLHMQSCLSTYVSIEDMEEIMHAKEAFDSGQIDIDELLVVIQDARQNAEERQGMRNRSREDLQQTLSVSSSSS</sequence>
<protein>
    <submittedName>
        <fullName evidence="4">Uncharacterized protein</fullName>
    </submittedName>
</protein>
<feature type="region of interest" description="Disordered" evidence="1">
    <location>
        <begin position="1"/>
        <end position="21"/>
    </location>
</feature>
<dbReference type="EMBL" id="CAXLJL010000082">
    <property type="protein sequence ID" value="CAL5131213.1"/>
    <property type="molecule type" value="Genomic_DNA"/>
</dbReference>
<dbReference type="EMBL" id="CAXLJL010000154">
    <property type="protein sequence ID" value="CAL5133068.1"/>
    <property type="molecule type" value="Genomic_DNA"/>
</dbReference>
<evidence type="ECO:0000313" key="4">
    <source>
        <dbReference type="EMBL" id="CAL5133068.1"/>
    </source>
</evidence>
<evidence type="ECO:0000313" key="3">
    <source>
        <dbReference type="EMBL" id="CAL5131213.1"/>
    </source>
</evidence>
<evidence type="ECO:0000313" key="5">
    <source>
        <dbReference type="Proteomes" id="UP001497525"/>
    </source>
</evidence>
<gene>
    <name evidence="2" type="ORF">CDAUBV1_LOCUS3385</name>
    <name evidence="3" type="ORF">CDAUBV1_LOCUS3386</name>
    <name evidence="4" type="ORF">CDAUBV1_LOCUS6353</name>
</gene>
<evidence type="ECO:0000313" key="2">
    <source>
        <dbReference type="EMBL" id="CAL5131212.1"/>
    </source>
</evidence>
<proteinExistence type="predicted"/>
<reference evidence="4" key="1">
    <citation type="submission" date="2024-06" db="EMBL/GenBank/DDBJ databases">
        <authorList>
            <person name="Liu X."/>
            <person name="Lenzi L."/>
            <person name="Haldenby T S."/>
            <person name="Uol C."/>
        </authorList>
    </citation>
    <scope>NUCLEOTIDE SEQUENCE</scope>
</reference>
<dbReference type="AlphaFoldDB" id="A0AAV2T9H5"/>
<feature type="compositionally biased region" description="Basic and acidic residues" evidence="1">
    <location>
        <begin position="77"/>
        <end position="92"/>
    </location>
</feature>